<reference evidence="2 3" key="1">
    <citation type="submission" date="2018-05" db="EMBL/GenBank/DDBJ databases">
        <title>Genomic Encyclopedia of Type Strains, Phase IV (KMG-IV): sequencing the most valuable type-strain genomes for metagenomic binning, comparative biology and taxonomic classification.</title>
        <authorList>
            <person name="Goeker M."/>
        </authorList>
    </citation>
    <scope>NUCLEOTIDE SEQUENCE [LARGE SCALE GENOMIC DNA]</scope>
    <source>
        <strain evidence="2 3">DSM 19792</strain>
    </source>
</reference>
<gene>
    <name evidence="2" type="ORF">DFR42_102193</name>
</gene>
<evidence type="ECO:0000256" key="1">
    <source>
        <dbReference type="SAM" id="Phobius"/>
    </source>
</evidence>
<keyword evidence="1" id="KW-0812">Transmembrane</keyword>
<name>A0A318JM13_9BURK</name>
<dbReference type="PROSITE" id="PS51257">
    <property type="entry name" value="PROKAR_LIPOPROTEIN"/>
    <property type="match status" value="1"/>
</dbReference>
<keyword evidence="3" id="KW-1185">Reference proteome</keyword>
<keyword evidence="1" id="KW-1133">Transmembrane helix</keyword>
<dbReference type="AlphaFoldDB" id="A0A318JM13"/>
<feature type="transmembrane region" description="Helical" evidence="1">
    <location>
        <begin position="30"/>
        <end position="51"/>
    </location>
</feature>
<protein>
    <submittedName>
        <fullName evidence="2">Uncharacterized protein</fullName>
    </submittedName>
</protein>
<accession>A0A318JM13</accession>
<keyword evidence="1" id="KW-0472">Membrane</keyword>
<evidence type="ECO:0000313" key="2">
    <source>
        <dbReference type="EMBL" id="PXX44981.1"/>
    </source>
</evidence>
<comment type="caution">
    <text evidence="2">The sequence shown here is derived from an EMBL/GenBank/DDBJ whole genome shotgun (WGS) entry which is preliminary data.</text>
</comment>
<proteinExistence type="predicted"/>
<feature type="transmembrane region" description="Helical" evidence="1">
    <location>
        <begin position="118"/>
        <end position="137"/>
    </location>
</feature>
<dbReference type="RefSeq" id="WP_110254465.1">
    <property type="nucleotide sequence ID" value="NZ_QJKB01000002.1"/>
</dbReference>
<feature type="transmembrane region" description="Helical" evidence="1">
    <location>
        <begin position="63"/>
        <end position="82"/>
    </location>
</feature>
<dbReference type="EMBL" id="QJKB01000002">
    <property type="protein sequence ID" value="PXX44981.1"/>
    <property type="molecule type" value="Genomic_DNA"/>
</dbReference>
<organism evidence="2 3">
    <name type="scientific">Undibacterium pigrum</name>
    <dbReference type="NCBI Taxonomy" id="401470"/>
    <lineage>
        <taxon>Bacteria</taxon>
        <taxon>Pseudomonadati</taxon>
        <taxon>Pseudomonadota</taxon>
        <taxon>Betaproteobacteria</taxon>
        <taxon>Burkholderiales</taxon>
        <taxon>Oxalobacteraceae</taxon>
        <taxon>Undibacterium</taxon>
    </lineage>
</organism>
<feature type="transmembrane region" description="Helical" evidence="1">
    <location>
        <begin position="88"/>
        <end position="106"/>
    </location>
</feature>
<sequence>MKRLFIALAAYSSMTLSGFAVLACLQIQDLRLQIISGLILLATAICIFMGIKQKNKETEQGFSISLCLLAAASLSSLTAYQTNTDSCLIEVMLVLVSTSFIQLAIARPGVQWPRQKNYALLLISLQKLLALIIIMLATQELLAGLHAQFSSGLHQP</sequence>
<evidence type="ECO:0000313" key="3">
    <source>
        <dbReference type="Proteomes" id="UP000247792"/>
    </source>
</evidence>
<dbReference type="Proteomes" id="UP000247792">
    <property type="component" value="Unassembled WGS sequence"/>
</dbReference>